<comment type="caution">
    <text evidence="3">The sequence shown here is derived from an EMBL/GenBank/DDBJ whole genome shotgun (WGS) entry which is preliminary data.</text>
</comment>
<evidence type="ECO:0000256" key="1">
    <source>
        <dbReference type="SAM" id="MobiDB-lite"/>
    </source>
</evidence>
<feature type="domain" description="S1 motif" evidence="2">
    <location>
        <begin position="210"/>
        <end position="278"/>
    </location>
</feature>
<dbReference type="SUPFAM" id="SSF50249">
    <property type="entry name" value="Nucleic acid-binding proteins"/>
    <property type="match status" value="1"/>
</dbReference>
<dbReference type="GO" id="GO:0003676">
    <property type="term" value="F:nucleic acid binding"/>
    <property type="evidence" value="ECO:0007669"/>
    <property type="project" value="InterPro"/>
</dbReference>
<accession>A0A813KXY5</accession>
<dbReference type="InterPro" id="IPR003029">
    <property type="entry name" value="S1_domain"/>
</dbReference>
<sequence length="395" mass="40895">MSNEIFYDFIPGGHAVSFDTRGKSFAKRQSLMTTEAQLAALRASAEVSPTATGSFSSPEASPLPSRGGPAPSFLEGALPDEQDVSAFERVPEAQVMPVLVALFTTASFGIYVTVSAPRGGGHDAWGLVHLTELPAGQKSLGDLSEGAAVRVRLLALDSGRLLLSMKGADSRSAGSSAGGGGGRFVAGGGSSFAAPAVPAAAKAQASTDAASWQTGTVREATAYGLLVEVQGALGLVYSTEIERYPEDPASEFVEGQEVQVRIVDEEGEPGGYMGLSMRTSPIQIQADVDAQRSLVDALRTAHSAPSEANAGVSAQDLELRAMRDRLRTFLSVSPNAWLSGMVQQGTPFGVLVSVPHPDGGSSVSGLLPEGEASALRFGDRVPIRIASVDTHRGVL</sequence>
<organism evidence="3 4">
    <name type="scientific">Polarella glacialis</name>
    <name type="common">Dinoflagellate</name>
    <dbReference type="NCBI Taxonomy" id="89957"/>
    <lineage>
        <taxon>Eukaryota</taxon>
        <taxon>Sar</taxon>
        <taxon>Alveolata</taxon>
        <taxon>Dinophyceae</taxon>
        <taxon>Suessiales</taxon>
        <taxon>Suessiaceae</taxon>
        <taxon>Polarella</taxon>
    </lineage>
</organism>
<feature type="compositionally biased region" description="Polar residues" evidence="1">
    <location>
        <begin position="49"/>
        <end position="59"/>
    </location>
</feature>
<dbReference type="Proteomes" id="UP000626109">
    <property type="component" value="Unassembled WGS sequence"/>
</dbReference>
<feature type="domain" description="S1 motif" evidence="2">
    <location>
        <begin position="335"/>
        <end position="395"/>
    </location>
</feature>
<feature type="domain" description="S1 motif" evidence="2">
    <location>
        <begin position="93"/>
        <end position="166"/>
    </location>
</feature>
<dbReference type="Gene3D" id="2.40.50.140">
    <property type="entry name" value="Nucleic acid-binding proteins"/>
    <property type="match status" value="1"/>
</dbReference>
<protein>
    <recommendedName>
        <fullName evidence="2">S1 motif domain-containing protein</fullName>
    </recommendedName>
</protein>
<gene>
    <name evidence="3" type="ORF">PGLA2088_LOCUS38304</name>
</gene>
<name>A0A813KXY5_POLGL</name>
<dbReference type="EMBL" id="CAJNNW010032696">
    <property type="protein sequence ID" value="CAE8714991.1"/>
    <property type="molecule type" value="Genomic_DNA"/>
</dbReference>
<feature type="non-terminal residue" evidence="3">
    <location>
        <position position="395"/>
    </location>
</feature>
<evidence type="ECO:0000259" key="2">
    <source>
        <dbReference type="PROSITE" id="PS50126"/>
    </source>
</evidence>
<dbReference type="PROSITE" id="PS50126">
    <property type="entry name" value="S1"/>
    <property type="match status" value="3"/>
</dbReference>
<dbReference type="InterPro" id="IPR012340">
    <property type="entry name" value="NA-bd_OB-fold"/>
</dbReference>
<dbReference type="SMART" id="SM00316">
    <property type="entry name" value="S1"/>
    <property type="match status" value="2"/>
</dbReference>
<proteinExistence type="predicted"/>
<evidence type="ECO:0000313" key="3">
    <source>
        <dbReference type="EMBL" id="CAE8714991.1"/>
    </source>
</evidence>
<evidence type="ECO:0000313" key="4">
    <source>
        <dbReference type="Proteomes" id="UP000626109"/>
    </source>
</evidence>
<reference evidence="3" key="1">
    <citation type="submission" date="2021-02" db="EMBL/GenBank/DDBJ databases">
        <authorList>
            <person name="Dougan E. K."/>
            <person name="Rhodes N."/>
            <person name="Thang M."/>
            <person name="Chan C."/>
        </authorList>
    </citation>
    <scope>NUCLEOTIDE SEQUENCE</scope>
</reference>
<dbReference type="AlphaFoldDB" id="A0A813KXY5"/>
<feature type="region of interest" description="Disordered" evidence="1">
    <location>
        <begin position="49"/>
        <end position="73"/>
    </location>
</feature>